<feature type="active site" description="Proton donor/acceptor" evidence="12">
    <location>
        <position position="144"/>
    </location>
</feature>
<comment type="catalytic activity">
    <reaction evidence="10">
        <text>aceneuramate = aldehydo-N-acetyl-D-mannosamine + pyruvate</text>
        <dbReference type="Rhea" id="RHEA:23296"/>
        <dbReference type="ChEBI" id="CHEBI:15361"/>
        <dbReference type="ChEBI" id="CHEBI:17122"/>
        <dbReference type="ChEBI" id="CHEBI:173083"/>
        <dbReference type="EC" id="4.1.3.3"/>
    </reaction>
</comment>
<dbReference type="Pfam" id="PF00701">
    <property type="entry name" value="DHDPS"/>
    <property type="match status" value="1"/>
</dbReference>
<keyword evidence="14" id="KW-1185">Reference proteome</keyword>
<evidence type="ECO:0000256" key="1">
    <source>
        <dbReference type="ARBA" id="ARBA00004496"/>
    </source>
</evidence>
<dbReference type="SMART" id="SM01130">
    <property type="entry name" value="DHDPS"/>
    <property type="match status" value="1"/>
</dbReference>
<dbReference type="AlphaFoldDB" id="A0A9U8E077"/>
<comment type="subunit">
    <text evidence="4">Homotetramer.</text>
</comment>
<dbReference type="InterPro" id="IPR013785">
    <property type="entry name" value="Aldolase_TIM"/>
</dbReference>
<comment type="subcellular location">
    <subcellularLocation>
        <location evidence="1">Cytoplasm</location>
    </subcellularLocation>
</comment>
<evidence type="ECO:0000313" key="14">
    <source>
        <dbReference type="Proteomes" id="UP001165740"/>
    </source>
</evidence>
<accession>A0A9U8E077</accession>
<evidence type="ECO:0000256" key="12">
    <source>
        <dbReference type="PIRSR" id="PIRSR001365-1"/>
    </source>
</evidence>
<evidence type="ECO:0000256" key="11">
    <source>
        <dbReference type="PIRNR" id="PIRNR001365"/>
    </source>
</evidence>
<reference evidence="15" key="1">
    <citation type="submission" date="2025-08" db="UniProtKB">
        <authorList>
            <consortium name="RefSeq"/>
        </authorList>
    </citation>
    <scope>IDENTIFICATION</scope>
</reference>
<keyword evidence="9" id="KW-0119">Carbohydrate metabolism</keyword>
<dbReference type="RefSeq" id="XP_013067868.2">
    <property type="nucleotide sequence ID" value="XM_013212414.2"/>
</dbReference>
<dbReference type="GO" id="GO:0008747">
    <property type="term" value="F:N-acetylneuraminate lyase activity"/>
    <property type="evidence" value="ECO:0007669"/>
    <property type="project" value="UniProtKB-EC"/>
</dbReference>
<keyword evidence="6" id="KW-0963">Cytoplasm</keyword>
<keyword evidence="7 11" id="KW-0456">Lyase</keyword>
<proteinExistence type="inferred from homology"/>
<dbReference type="GeneID" id="106055921"/>
<dbReference type="SUPFAM" id="SSF51569">
    <property type="entry name" value="Aldolase"/>
    <property type="match status" value="1"/>
</dbReference>
<dbReference type="EC" id="4.1.3.3" evidence="5"/>
<dbReference type="PRINTS" id="PR00146">
    <property type="entry name" value="DHPICSNTHASE"/>
</dbReference>
<evidence type="ECO:0000256" key="3">
    <source>
        <dbReference type="ARBA" id="ARBA00006324"/>
    </source>
</evidence>
<comment type="similarity">
    <text evidence="3">Belongs to the DapA family. NanA subfamily.</text>
</comment>
<evidence type="ECO:0000256" key="6">
    <source>
        <dbReference type="ARBA" id="ARBA00022490"/>
    </source>
</evidence>
<sequence length="319" mass="35935">MSKRADRVEDFIAATFTPMKENGDVNLEAIDKYQQFLLDQGINYVYVNGSTGEGTSLTTSERKSITEQWITLSRKPGREMKVFVQVGGTNFRETLELAEHAAEVGADAFSALPPLYFVPATVDELVEYCRQVAEKAPSIPFYYYHIPERTNVRFDMEQFLIKSRNVISNLRGIKFSSKDLYEGSRCLRTLNSKGENYELLFGSDEQIISAFAIGFKGAIGTTYSIVPRVYQKLKKAFDAGHMNEAASYQYKSADFVKVCFEFGSVTGGLLPAVKFVLSQIGVDAGPPRYPMKPLDESSKQKLMDRLNDIKFFDWHSKGD</sequence>
<evidence type="ECO:0000256" key="7">
    <source>
        <dbReference type="ARBA" id="ARBA00023239"/>
    </source>
</evidence>
<feature type="active site" description="Schiff-base intermediate with substrate" evidence="12">
    <location>
        <position position="174"/>
    </location>
</feature>
<dbReference type="KEGG" id="bgt:106055921"/>
<keyword evidence="8" id="KW-0704">Schiff base</keyword>
<feature type="binding site" evidence="13">
    <location>
        <position position="51"/>
    </location>
    <ligand>
        <name>pyruvate</name>
        <dbReference type="ChEBI" id="CHEBI:15361"/>
    </ligand>
</feature>
<feature type="binding site" evidence="13">
    <location>
        <position position="219"/>
    </location>
    <ligand>
        <name>pyruvate</name>
        <dbReference type="ChEBI" id="CHEBI:15361"/>
    </ligand>
</feature>
<evidence type="ECO:0000256" key="13">
    <source>
        <dbReference type="PIRSR" id="PIRSR001365-2"/>
    </source>
</evidence>
<evidence type="ECO:0000256" key="4">
    <source>
        <dbReference type="ARBA" id="ARBA00011881"/>
    </source>
</evidence>
<dbReference type="OrthoDB" id="191315at2759"/>
<organism evidence="14 15">
    <name type="scientific">Biomphalaria glabrata</name>
    <name type="common">Bloodfluke planorb</name>
    <name type="synonym">Freshwater snail</name>
    <dbReference type="NCBI Taxonomy" id="6526"/>
    <lineage>
        <taxon>Eukaryota</taxon>
        <taxon>Metazoa</taxon>
        <taxon>Spiralia</taxon>
        <taxon>Lophotrochozoa</taxon>
        <taxon>Mollusca</taxon>
        <taxon>Gastropoda</taxon>
        <taxon>Heterobranchia</taxon>
        <taxon>Euthyneura</taxon>
        <taxon>Panpulmonata</taxon>
        <taxon>Hygrophila</taxon>
        <taxon>Lymnaeoidea</taxon>
        <taxon>Planorbidae</taxon>
        <taxon>Biomphalaria</taxon>
    </lineage>
</organism>
<evidence type="ECO:0000313" key="15">
    <source>
        <dbReference type="RefSeq" id="XP_013067868.2"/>
    </source>
</evidence>
<dbReference type="InterPro" id="IPR002220">
    <property type="entry name" value="DapA-like"/>
</dbReference>
<dbReference type="PANTHER" id="PTHR12128:SF21">
    <property type="entry name" value="N-ACETYLNEURAMINATE LYASE"/>
    <property type="match status" value="1"/>
</dbReference>
<gene>
    <name evidence="15" type="primary">LOC106055921</name>
</gene>
<dbReference type="Proteomes" id="UP001165740">
    <property type="component" value="Chromosome 13"/>
</dbReference>
<name>A0A9U8E077_BIOGL</name>
<dbReference type="PANTHER" id="PTHR12128">
    <property type="entry name" value="DIHYDRODIPICOLINATE SYNTHASE"/>
    <property type="match status" value="1"/>
</dbReference>
<evidence type="ECO:0000256" key="8">
    <source>
        <dbReference type="ARBA" id="ARBA00023270"/>
    </source>
</evidence>
<evidence type="ECO:0000256" key="9">
    <source>
        <dbReference type="ARBA" id="ARBA00023277"/>
    </source>
</evidence>
<protein>
    <recommendedName>
        <fullName evidence="5">N-acetylneuraminate lyase</fullName>
        <ecNumber evidence="5">4.1.3.3</ecNumber>
    </recommendedName>
</protein>
<evidence type="ECO:0000256" key="10">
    <source>
        <dbReference type="ARBA" id="ARBA00044906"/>
    </source>
</evidence>
<dbReference type="GO" id="GO:0005737">
    <property type="term" value="C:cytoplasm"/>
    <property type="evidence" value="ECO:0007669"/>
    <property type="project" value="UniProtKB-SubCell"/>
</dbReference>
<dbReference type="Gene3D" id="3.20.20.70">
    <property type="entry name" value="Aldolase class I"/>
    <property type="match status" value="1"/>
</dbReference>
<dbReference type="OMA" id="YWNAISA"/>
<comment type="pathway">
    <text evidence="2">Amino-sugar metabolism; N-acetylneuraminate degradation.</text>
</comment>
<evidence type="ECO:0000256" key="5">
    <source>
        <dbReference type="ARBA" id="ARBA00012911"/>
    </source>
</evidence>
<dbReference type="PIRSF" id="PIRSF001365">
    <property type="entry name" value="DHDPS"/>
    <property type="match status" value="1"/>
</dbReference>
<evidence type="ECO:0000256" key="2">
    <source>
        <dbReference type="ARBA" id="ARBA00004878"/>
    </source>
</evidence>